<name>A0A246FA79_PSENT</name>
<gene>
    <name evidence="1" type="ORF">CEG18_10315</name>
</gene>
<dbReference type="RefSeq" id="WP_088417410.1">
    <property type="nucleotide sequence ID" value="NZ_NJBA01000003.1"/>
</dbReference>
<dbReference type="InterPro" id="IPR011993">
    <property type="entry name" value="PH-like_dom_sf"/>
</dbReference>
<accession>A0A246FA79</accession>
<reference evidence="1 2" key="1">
    <citation type="submission" date="2017-06" db="EMBL/GenBank/DDBJ databases">
        <title>Draft genome of Pseudomonas nitroreducens DF05.</title>
        <authorList>
            <person name="Iyer R."/>
        </authorList>
    </citation>
    <scope>NUCLEOTIDE SEQUENCE [LARGE SCALE GENOMIC DNA]</scope>
    <source>
        <strain evidence="1 2">DF05</strain>
    </source>
</reference>
<protein>
    <recommendedName>
        <fullName evidence="3">GRAM domain-containing protein</fullName>
    </recommendedName>
</protein>
<sequence length="112" mass="12741">MKTELRSSETVIRKGAANLQRGIETVGGHLYLTNQRLVFEAHAINFQSKPTEIELRDIRYTDTVWTKFLGLIPLFPNSLAIHTQESDPLRLVLFGRKSWAQSIETAMSGKVR</sequence>
<evidence type="ECO:0000313" key="2">
    <source>
        <dbReference type="Proteomes" id="UP000198145"/>
    </source>
</evidence>
<evidence type="ECO:0008006" key="3">
    <source>
        <dbReference type="Google" id="ProtNLM"/>
    </source>
</evidence>
<comment type="caution">
    <text evidence="1">The sequence shown here is derived from an EMBL/GenBank/DDBJ whole genome shotgun (WGS) entry which is preliminary data.</text>
</comment>
<dbReference type="Proteomes" id="UP000198145">
    <property type="component" value="Unassembled WGS sequence"/>
</dbReference>
<proteinExistence type="predicted"/>
<organism evidence="1 2">
    <name type="scientific">Pseudomonas nitroreducens</name>
    <dbReference type="NCBI Taxonomy" id="46680"/>
    <lineage>
        <taxon>Bacteria</taxon>
        <taxon>Pseudomonadati</taxon>
        <taxon>Pseudomonadota</taxon>
        <taxon>Gammaproteobacteria</taxon>
        <taxon>Pseudomonadales</taxon>
        <taxon>Pseudomonadaceae</taxon>
        <taxon>Pseudomonas</taxon>
    </lineage>
</organism>
<dbReference type="AlphaFoldDB" id="A0A246FA79"/>
<dbReference type="Gene3D" id="2.30.29.30">
    <property type="entry name" value="Pleckstrin-homology domain (PH domain)/Phosphotyrosine-binding domain (PTB)"/>
    <property type="match status" value="1"/>
</dbReference>
<dbReference type="EMBL" id="NJBA01000003">
    <property type="protein sequence ID" value="OWP51248.1"/>
    <property type="molecule type" value="Genomic_DNA"/>
</dbReference>
<evidence type="ECO:0000313" key="1">
    <source>
        <dbReference type="EMBL" id="OWP51248.1"/>
    </source>
</evidence>